<dbReference type="Pfam" id="PF00364">
    <property type="entry name" value="Biotin_lipoyl"/>
    <property type="match status" value="1"/>
</dbReference>
<evidence type="ECO:0000313" key="6">
    <source>
        <dbReference type="Proteomes" id="UP000618460"/>
    </source>
</evidence>
<comment type="similarity">
    <text evidence="1">Belongs to the membrane fusion protein (MFP) (TC 8.A.1) family.</text>
</comment>
<dbReference type="SUPFAM" id="SSF51230">
    <property type="entry name" value="Single hybrid motif"/>
    <property type="match status" value="1"/>
</dbReference>
<evidence type="ECO:0000256" key="2">
    <source>
        <dbReference type="SAM" id="SignalP"/>
    </source>
</evidence>
<dbReference type="RefSeq" id="WP_117154936.1">
    <property type="nucleotide sequence ID" value="NZ_BMLG01000008.1"/>
</dbReference>
<feature type="signal peptide" evidence="2">
    <location>
        <begin position="1"/>
        <end position="19"/>
    </location>
</feature>
<feature type="domain" description="Lipoyl-binding" evidence="3">
    <location>
        <begin position="63"/>
        <end position="130"/>
    </location>
</feature>
<keyword evidence="2" id="KW-0732">Signal</keyword>
<feature type="chain" id="PRO_5039501678" description="Efflux RND transporter periplasmic adaptor subunit" evidence="2">
    <location>
        <begin position="20"/>
        <end position="291"/>
    </location>
</feature>
<reference evidence="5" key="2">
    <citation type="submission" date="2020-09" db="EMBL/GenBank/DDBJ databases">
        <authorList>
            <person name="Sun Q."/>
            <person name="Zhou Y."/>
        </authorList>
    </citation>
    <scope>NUCLEOTIDE SEQUENCE</scope>
    <source>
        <strain evidence="5">CGMCC 1.6333</strain>
    </source>
</reference>
<keyword evidence="6" id="KW-1185">Reference proteome</keyword>
<accession>A0A917TPU4</accession>
<evidence type="ECO:0000256" key="1">
    <source>
        <dbReference type="ARBA" id="ARBA00009477"/>
    </source>
</evidence>
<dbReference type="InterPro" id="IPR006143">
    <property type="entry name" value="RND_pump_MFP"/>
</dbReference>
<dbReference type="PROSITE" id="PS51257">
    <property type="entry name" value="PROKAR_LIPOPROTEIN"/>
    <property type="match status" value="1"/>
</dbReference>
<comment type="caution">
    <text evidence="5">The sequence shown here is derived from an EMBL/GenBank/DDBJ whole genome shotgun (WGS) entry which is preliminary data.</text>
</comment>
<dbReference type="Proteomes" id="UP000618460">
    <property type="component" value="Unassembled WGS sequence"/>
</dbReference>
<protein>
    <recommendedName>
        <fullName evidence="7">Efflux RND transporter periplasmic adaptor subunit</fullName>
    </recommendedName>
</protein>
<dbReference type="Pfam" id="PF25989">
    <property type="entry name" value="YknX_C"/>
    <property type="match status" value="1"/>
</dbReference>
<dbReference type="Gene3D" id="2.40.50.100">
    <property type="match status" value="1"/>
</dbReference>
<dbReference type="NCBIfam" id="TIGR01730">
    <property type="entry name" value="RND_mfp"/>
    <property type="match status" value="1"/>
</dbReference>
<organism evidence="5 6">
    <name type="scientific">Paraliobacillus quinghaiensis</name>
    <dbReference type="NCBI Taxonomy" id="470815"/>
    <lineage>
        <taxon>Bacteria</taxon>
        <taxon>Bacillati</taxon>
        <taxon>Bacillota</taxon>
        <taxon>Bacilli</taxon>
        <taxon>Bacillales</taxon>
        <taxon>Bacillaceae</taxon>
        <taxon>Paraliobacillus</taxon>
    </lineage>
</organism>
<evidence type="ECO:0000259" key="3">
    <source>
        <dbReference type="Pfam" id="PF00364"/>
    </source>
</evidence>
<dbReference type="EMBL" id="BMLG01000008">
    <property type="protein sequence ID" value="GGM32376.1"/>
    <property type="molecule type" value="Genomic_DNA"/>
</dbReference>
<feature type="domain" description="YknX-like C-terminal permuted SH3-like" evidence="4">
    <location>
        <begin position="216"/>
        <end position="284"/>
    </location>
</feature>
<dbReference type="CDD" id="cd06850">
    <property type="entry name" value="biotinyl_domain"/>
    <property type="match status" value="1"/>
</dbReference>
<dbReference type="InterPro" id="IPR000089">
    <property type="entry name" value="Biotin_lipoyl"/>
</dbReference>
<dbReference type="Gene3D" id="2.40.420.20">
    <property type="match status" value="1"/>
</dbReference>
<dbReference type="Gene3D" id="2.40.30.170">
    <property type="match status" value="1"/>
</dbReference>
<evidence type="ECO:0008006" key="7">
    <source>
        <dbReference type="Google" id="ProtNLM"/>
    </source>
</evidence>
<dbReference type="OrthoDB" id="2456449at2"/>
<dbReference type="InterPro" id="IPR011053">
    <property type="entry name" value="Single_hybrid_motif"/>
</dbReference>
<dbReference type="InterPro" id="IPR058637">
    <property type="entry name" value="YknX-like_C"/>
</dbReference>
<evidence type="ECO:0000313" key="5">
    <source>
        <dbReference type="EMBL" id="GGM32376.1"/>
    </source>
</evidence>
<name>A0A917TPU4_9BACI</name>
<gene>
    <name evidence="5" type="ORF">GCM10011351_18090</name>
</gene>
<reference evidence="5" key="1">
    <citation type="journal article" date="2014" name="Int. J. Syst. Evol. Microbiol.">
        <title>Complete genome sequence of Corynebacterium casei LMG S-19264T (=DSM 44701T), isolated from a smear-ripened cheese.</title>
        <authorList>
            <consortium name="US DOE Joint Genome Institute (JGI-PGF)"/>
            <person name="Walter F."/>
            <person name="Albersmeier A."/>
            <person name="Kalinowski J."/>
            <person name="Ruckert C."/>
        </authorList>
    </citation>
    <scope>NUCLEOTIDE SEQUENCE</scope>
    <source>
        <strain evidence="5">CGMCC 1.6333</strain>
    </source>
</reference>
<dbReference type="GO" id="GO:0015562">
    <property type="term" value="F:efflux transmembrane transporter activity"/>
    <property type="evidence" value="ECO:0007669"/>
    <property type="project" value="TreeGrafter"/>
</dbReference>
<dbReference type="AlphaFoldDB" id="A0A917TPU4"/>
<evidence type="ECO:0000259" key="4">
    <source>
        <dbReference type="Pfam" id="PF25989"/>
    </source>
</evidence>
<dbReference type="GO" id="GO:1990281">
    <property type="term" value="C:efflux pump complex"/>
    <property type="evidence" value="ECO:0007669"/>
    <property type="project" value="TreeGrafter"/>
</dbReference>
<sequence>MKKIWIPLVALLLFLAACTNDTEETGEQEEIVTPVEVGQVTQGDVSVEKRLYGRATPKQTTPVMTPMAGEVDTIEVANGDEVEEDDVILTIIAAQTGREIEITAPADGIVTNMEASEGGMISNSDPVAIIAKLDELSLQVDVTANDLNLFEKDQEVDVNFSGDEKTSTATVDYVSSLPNNTGLYPVKLTVDNPDYQWKAGMVAVLTLSEKTIEDTLVIPTTALIEEEEESFVYVVEDNDTVSKTTVTVIETQSDVTAIEAELEEGDRVVTSGQLTLSDGSKVSVNEEGSES</sequence>
<dbReference type="PANTHER" id="PTHR30469:SF36">
    <property type="entry name" value="BLL3903 PROTEIN"/>
    <property type="match status" value="1"/>
</dbReference>
<dbReference type="PANTHER" id="PTHR30469">
    <property type="entry name" value="MULTIDRUG RESISTANCE PROTEIN MDTA"/>
    <property type="match status" value="1"/>
</dbReference>
<proteinExistence type="inferred from homology"/>